<gene>
    <name evidence="6" type="ORF">V6N12_070894</name>
</gene>
<dbReference type="InterPro" id="IPR045120">
    <property type="entry name" value="Suco/Slp1-like"/>
</dbReference>
<reference evidence="6 7" key="1">
    <citation type="journal article" date="2024" name="G3 (Bethesda)">
        <title>Genome assembly of Hibiscus sabdariffa L. provides insights into metabolisms of medicinal natural products.</title>
        <authorList>
            <person name="Kim T."/>
        </authorList>
    </citation>
    <scope>NUCLEOTIDE SEQUENCE [LARGE SCALE GENOMIC DNA]</scope>
    <source>
        <strain evidence="6">TK-2024</strain>
        <tissue evidence="6">Old leaves</tissue>
    </source>
</reference>
<evidence type="ECO:0000259" key="5">
    <source>
        <dbReference type="PROSITE" id="PS51469"/>
    </source>
</evidence>
<keyword evidence="7" id="KW-1185">Reference proteome</keyword>
<protein>
    <recommendedName>
        <fullName evidence="5">SUN domain-containing protein</fullName>
    </recommendedName>
</protein>
<dbReference type="EMBL" id="JBBPBM010000006">
    <property type="protein sequence ID" value="KAK8580633.1"/>
    <property type="molecule type" value="Genomic_DNA"/>
</dbReference>
<sequence>MMKRVEHIGKLSNSVLSFLLKFSSNNDVSGNSYMCLEEETYVAKRHDIGNEALAKSLVTTTLKLGTVLQTVKIFEADDEYVVIELSEKILVDTIKIENFEHYSSNVKQFELLGSLIFPTDVWANLGNFTAANVKLAQRFVL</sequence>
<evidence type="ECO:0000256" key="2">
    <source>
        <dbReference type="ARBA" id="ARBA00022692"/>
    </source>
</evidence>
<keyword evidence="2" id="KW-0812">Transmembrane</keyword>
<dbReference type="PANTHER" id="PTHR12953">
    <property type="entry name" value="MEMBRANE PROTEIN CH1 RELATED"/>
    <property type="match status" value="1"/>
</dbReference>
<feature type="domain" description="SUN" evidence="5">
    <location>
        <begin position="1"/>
        <end position="141"/>
    </location>
</feature>
<comment type="subcellular location">
    <subcellularLocation>
        <location evidence="1">Endomembrane system</location>
    </subcellularLocation>
</comment>
<dbReference type="InterPro" id="IPR012919">
    <property type="entry name" value="SUN_dom"/>
</dbReference>
<evidence type="ECO:0000256" key="1">
    <source>
        <dbReference type="ARBA" id="ARBA00004308"/>
    </source>
</evidence>
<evidence type="ECO:0000256" key="3">
    <source>
        <dbReference type="ARBA" id="ARBA00022989"/>
    </source>
</evidence>
<keyword evidence="4" id="KW-0472">Membrane</keyword>
<name>A0ABR2FI76_9ROSI</name>
<dbReference type="PROSITE" id="PS51469">
    <property type="entry name" value="SUN"/>
    <property type="match status" value="1"/>
</dbReference>
<evidence type="ECO:0000313" key="7">
    <source>
        <dbReference type="Proteomes" id="UP001472677"/>
    </source>
</evidence>
<dbReference type="PANTHER" id="PTHR12953:SF0">
    <property type="entry name" value="SUN DOMAIN-CONTAINING OSSIFICATION FACTOR"/>
    <property type="match status" value="1"/>
</dbReference>
<keyword evidence="3" id="KW-1133">Transmembrane helix</keyword>
<evidence type="ECO:0000313" key="6">
    <source>
        <dbReference type="EMBL" id="KAK8580633.1"/>
    </source>
</evidence>
<accession>A0ABR2FI76</accession>
<dbReference type="Proteomes" id="UP001472677">
    <property type="component" value="Unassembled WGS sequence"/>
</dbReference>
<dbReference type="Pfam" id="PF07738">
    <property type="entry name" value="Sad1_UNC"/>
    <property type="match status" value="1"/>
</dbReference>
<proteinExistence type="predicted"/>
<comment type="caution">
    <text evidence="6">The sequence shown here is derived from an EMBL/GenBank/DDBJ whole genome shotgun (WGS) entry which is preliminary data.</text>
</comment>
<evidence type="ECO:0000256" key="4">
    <source>
        <dbReference type="ARBA" id="ARBA00023136"/>
    </source>
</evidence>
<organism evidence="6 7">
    <name type="scientific">Hibiscus sabdariffa</name>
    <name type="common">roselle</name>
    <dbReference type="NCBI Taxonomy" id="183260"/>
    <lineage>
        <taxon>Eukaryota</taxon>
        <taxon>Viridiplantae</taxon>
        <taxon>Streptophyta</taxon>
        <taxon>Embryophyta</taxon>
        <taxon>Tracheophyta</taxon>
        <taxon>Spermatophyta</taxon>
        <taxon>Magnoliopsida</taxon>
        <taxon>eudicotyledons</taxon>
        <taxon>Gunneridae</taxon>
        <taxon>Pentapetalae</taxon>
        <taxon>rosids</taxon>
        <taxon>malvids</taxon>
        <taxon>Malvales</taxon>
        <taxon>Malvaceae</taxon>
        <taxon>Malvoideae</taxon>
        <taxon>Hibiscus</taxon>
    </lineage>
</organism>